<dbReference type="SUPFAM" id="SSF110083">
    <property type="entry name" value="Peptidylarginine deiminase Pad4, middle domain"/>
    <property type="match status" value="1"/>
</dbReference>
<dbReference type="SUPFAM" id="SSF55909">
    <property type="entry name" value="Pentein"/>
    <property type="match status" value="1"/>
</dbReference>
<name>A0A6S6VT72_9PLEO</name>
<proteinExistence type="predicted"/>
<dbReference type="Pfam" id="PF03068">
    <property type="entry name" value="PAD"/>
    <property type="match status" value="1"/>
</dbReference>
<evidence type="ECO:0000313" key="2">
    <source>
        <dbReference type="EMBL" id="CAE7021969.1"/>
    </source>
</evidence>
<dbReference type="Gene3D" id="3.75.10.10">
    <property type="entry name" value="L-arginine/glycine Amidinotransferase, Chain A"/>
    <property type="match status" value="1"/>
</dbReference>
<dbReference type="InterPro" id="IPR004303">
    <property type="entry name" value="PAD"/>
</dbReference>
<dbReference type="PANTHER" id="PTHR10837:SF8">
    <property type="entry name" value="PROTEIN-ARGININE DEIMINASE"/>
    <property type="match status" value="1"/>
</dbReference>
<dbReference type="GO" id="GO:0005737">
    <property type="term" value="C:cytoplasm"/>
    <property type="evidence" value="ECO:0007669"/>
    <property type="project" value="InterPro"/>
</dbReference>
<evidence type="ECO:0000313" key="3">
    <source>
        <dbReference type="Proteomes" id="UP000472372"/>
    </source>
</evidence>
<dbReference type="EMBL" id="HG992979">
    <property type="protein sequence ID" value="CAE7021969.1"/>
    <property type="molecule type" value="Genomic_DNA"/>
</dbReference>
<feature type="domain" description="Protein-arginine deiminase C-terminal" evidence="1">
    <location>
        <begin position="198"/>
        <end position="606"/>
    </location>
</feature>
<dbReference type="AlphaFoldDB" id="A0A6S6VT72"/>
<dbReference type="InterPro" id="IPR013530">
    <property type="entry name" value="PAD_C"/>
</dbReference>
<gene>
    <name evidence="2" type="ORF">PTTW11_03352</name>
</gene>
<dbReference type="PANTHER" id="PTHR10837">
    <property type="entry name" value="PEPTIDYLARGININE DEIMINASE"/>
    <property type="match status" value="1"/>
</dbReference>
<dbReference type="InterPro" id="IPR036556">
    <property type="entry name" value="PAD_central_sf"/>
</dbReference>
<evidence type="ECO:0000259" key="1">
    <source>
        <dbReference type="Pfam" id="PF03068"/>
    </source>
</evidence>
<reference evidence="2" key="1">
    <citation type="submission" date="2021-02" db="EMBL/GenBank/DDBJ databases">
        <authorList>
            <person name="Syme A R."/>
            <person name="Syme A R."/>
            <person name="Moolhuijzen P."/>
        </authorList>
    </citation>
    <scope>NUCLEOTIDE SEQUENCE</scope>
    <source>
        <strain evidence="2">W1-1</strain>
    </source>
</reference>
<protein>
    <submittedName>
        <fullName evidence="2">Arginine deiminase type-3</fullName>
    </submittedName>
</protein>
<organism evidence="2 3">
    <name type="scientific">Pyrenophora teres f. teres</name>
    <dbReference type="NCBI Taxonomy" id="97479"/>
    <lineage>
        <taxon>Eukaryota</taxon>
        <taxon>Fungi</taxon>
        <taxon>Dikarya</taxon>
        <taxon>Ascomycota</taxon>
        <taxon>Pezizomycotina</taxon>
        <taxon>Dothideomycetes</taxon>
        <taxon>Pleosporomycetidae</taxon>
        <taxon>Pleosporales</taxon>
        <taxon>Pleosporineae</taxon>
        <taxon>Pleosporaceae</taxon>
        <taxon>Pyrenophora</taxon>
    </lineage>
</organism>
<dbReference type="GO" id="GO:0005509">
    <property type="term" value="F:calcium ion binding"/>
    <property type="evidence" value="ECO:0007669"/>
    <property type="project" value="InterPro"/>
</dbReference>
<accession>A0A6S6VT72</accession>
<dbReference type="Proteomes" id="UP000472372">
    <property type="component" value="Chromosome 3"/>
</dbReference>
<dbReference type="GO" id="GO:0004668">
    <property type="term" value="F:protein-arginine deiminase activity"/>
    <property type="evidence" value="ECO:0007669"/>
    <property type="project" value="InterPro"/>
</dbReference>
<sequence>MKTTSCLLVPSLAFQAVRAATWTPDIRADTNRDGIVDMVGSSDSGNKAAWSAERGAIFLPNIGDKYLRCANTDKVGNALSNDELAACHDASGHLLLAPESVAPVRTVPMNVSDDVAARIYVTPQEAYERTRLFVLDNPEDHNSTTSWRLVDQEFLFNATQLRAGIVLGIDGRELVTDLSVWDGSVVIRFDVFDALNQSSDAVAMKMAPVLTHHHLQKVETLISTEGNSTDPIQQGFIRQLESARQAAGITNKMVLFNQSSDIWAQDFIEPGYASMPGPNGPVAIRVILRSAQSTRTAGRQVFEQLRGPGIGGFQPLSGSGSGFGHREINSFGNLETIPPYTSKSGKRYPAGRIIMGKHFEMLPAAAMLDFLHGQQLQSPFILEAGWLVIGHVDEFVQFLPYKNELGFTIAIADTRSGLDLLKKLQNDGHGGTRAISFEDDTGELQEPGLMDTIDQILSNTTFVEANTYAQRHIDANLQMLLAEIPLLAQDVIYVPTLFRDANVGIEPGSPDGLPPHSGPIMANERKLMAFHPASINGIVIGSHYFSPKPWGPVINGSDALAHAVEVAYARAGMSVAYVDDFLSHHVGAGEIHCGSNTLRQTDAIWWA</sequence>